<keyword evidence="5" id="KW-1015">Disulfide bond</keyword>
<dbReference type="Gene3D" id="3.80.10.10">
    <property type="entry name" value="Ribonuclease Inhibitor"/>
    <property type="match status" value="1"/>
</dbReference>
<feature type="transmembrane region" description="Helical" evidence="6">
    <location>
        <begin position="106"/>
        <end position="123"/>
    </location>
</feature>
<accession>A0A7E6FSV6</accession>
<keyword evidence="3 6" id="KW-1133">Transmembrane helix</keyword>
<gene>
    <name evidence="10" type="primary">LOC118768406</name>
</gene>
<sequence length="721" mass="81121">MNDIQKVNKTEATKEVPPWALKTEKNITALRKTKSHVMMLIACKQTNPYASQQQKVKEIEMMFGDSKKRTDYPEARAKSFGSCISCIRLFYFLPTIAFSYAFGDRTIFPTLFFILICLHKYLFTKFEKSYCIFPCNFSFPARWQLSKTGFIFLANFNSAGGIPVGVFGFGVTRYLHDNRIKNYEDGAFLFLPSISHIYLKGNKDLMCGCHLPALVKYMRNNYNRTVNVSGECQSDLGKRIPIPKYSQCTNYSLFQRNLQCQTCSGMMCNHSGVTNCPGAEPVCRLTLSMNGVTLRFERSCSTYRKCVEAMRNNSHRCKKWTDGTSCTGCCVGNLCNKNDIIGSCNEDTTSNNGIFHWPVTKIGSNATIPCHANVATRLCSSRTVKHPEMASNQSRTSLKCSPFTGIWQEPDMSQCYNTEGITRRLKDIRSQDIDQRNIANISKEALNVSQKSVYFKQQDIDLAVDILEKIVPLNASADTRLKIIRGINNIINTPEKVLAEAELSNRSISRMLGIIKILPKTIPLEEQQVNVLYSNLGIGVSKVNQDSFDGLFYGVSYGTDETEANTQLFNHSYSDQQQDDIQTLSFISLPKSLPKHLKDEQRSTLARVVFYSMRNDKLYRVTQNSSAKGNTEINSHIISASIPNISISNLDEPINISFNLINQNADNPECVYWEETSGEVPHWATNGCKTSDYVPGKKVVCSCDHLTSFAILMVGNIMTSC</sequence>
<dbReference type="InterPro" id="IPR000203">
    <property type="entry name" value="GPS"/>
</dbReference>
<keyword evidence="9" id="KW-1185">Reference proteome</keyword>
<evidence type="ECO:0000256" key="6">
    <source>
        <dbReference type="SAM" id="Phobius"/>
    </source>
</evidence>
<dbReference type="PROSITE" id="PS50221">
    <property type="entry name" value="GAIN_B"/>
    <property type="match status" value="1"/>
</dbReference>
<evidence type="ECO:0000256" key="4">
    <source>
        <dbReference type="ARBA" id="ARBA00023136"/>
    </source>
</evidence>
<dbReference type="KEGG" id="osn:118768406"/>
<evidence type="ECO:0000259" key="7">
    <source>
        <dbReference type="PROSITE" id="PS50221"/>
    </source>
</evidence>
<dbReference type="Proteomes" id="UP000515154">
    <property type="component" value="Linkage group LG29"/>
</dbReference>
<evidence type="ECO:0000259" key="8">
    <source>
        <dbReference type="PROSITE" id="PS50227"/>
    </source>
</evidence>
<keyword evidence="4 6" id="KW-0472">Membrane</keyword>
<evidence type="ECO:0000256" key="3">
    <source>
        <dbReference type="ARBA" id="ARBA00022989"/>
    </source>
</evidence>
<feature type="transmembrane region" description="Helical" evidence="6">
    <location>
        <begin position="150"/>
        <end position="171"/>
    </location>
</feature>
<dbReference type="CDD" id="cd00117">
    <property type="entry name" value="TFP"/>
    <property type="match status" value="1"/>
</dbReference>
<dbReference type="InterPro" id="IPR032675">
    <property type="entry name" value="LRR_dom_sf"/>
</dbReference>
<proteinExistence type="predicted"/>
<dbReference type="InterPro" id="IPR057244">
    <property type="entry name" value="GAIN_B"/>
</dbReference>
<dbReference type="PANTHER" id="PTHR45692:SF1">
    <property type="entry name" value="G-PROTEIN COUPLED RECEPTORS FAMILY 2 PROFILE 2 DOMAIN-CONTAINING PROTEIN"/>
    <property type="match status" value="1"/>
</dbReference>
<evidence type="ECO:0000313" key="10">
    <source>
        <dbReference type="RefSeq" id="XP_036370685.1"/>
    </source>
</evidence>
<dbReference type="RefSeq" id="XP_036370685.1">
    <property type="nucleotide sequence ID" value="XM_036514792.1"/>
</dbReference>
<dbReference type="PROSITE" id="PS50227">
    <property type="entry name" value="G_PROTEIN_RECEP_F2_3"/>
    <property type="match status" value="1"/>
</dbReference>
<dbReference type="PANTHER" id="PTHR45692">
    <property type="entry name" value="G_PROTEIN_RECEP_F2_4 DOMAIN-CONTAINING PROTEIN"/>
    <property type="match status" value="1"/>
</dbReference>
<evidence type="ECO:0000256" key="1">
    <source>
        <dbReference type="ARBA" id="ARBA00004370"/>
    </source>
</evidence>
<evidence type="ECO:0000256" key="5">
    <source>
        <dbReference type="ARBA" id="ARBA00023157"/>
    </source>
</evidence>
<dbReference type="AlphaFoldDB" id="A0A7E6FSV6"/>
<dbReference type="Pfam" id="PF01825">
    <property type="entry name" value="GPS"/>
    <property type="match status" value="1"/>
</dbReference>
<protein>
    <submittedName>
        <fullName evidence="10">Uncharacterized protein LOC118768406</fullName>
    </submittedName>
</protein>
<dbReference type="InterPro" id="IPR046338">
    <property type="entry name" value="GAIN_dom_sf"/>
</dbReference>
<dbReference type="Gene3D" id="2.60.220.50">
    <property type="match status" value="1"/>
</dbReference>
<keyword evidence="2 6" id="KW-0812">Transmembrane</keyword>
<feature type="domain" description="G-protein coupled receptors family 2 profile 1" evidence="8">
    <location>
        <begin position="305"/>
        <end position="419"/>
    </location>
</feature>
<feature type="domain" description="GAIN-B" evidence="7">
    <location>
        <begin position="556"/>
        <end position="719"/>
    </location>
</feature>
<evidence type="ECO:0000313" key="9">
    <source>
        <dbReference type="Proteomes" id="UP000515154"/>
    </source>
</evidence>
<dbReference type="SMART" id="SM00303">
    <property type="entry name" value="GPS"/>
    <property type="match status" value="1"/>
</dbReference>
<dbReference type="GO" id="GO:0004930">
    <property type="term" value="F:G protein-coupled receptor activity"/>
    <property type="evidence" value="ECO:0007669"/>
    <property type="project" value="InterPro"/>
</dbReference>
<reference evidence="10" key="1">
    <citation type="submission" date="2025-08" db="UniProtKB">
        <authorList>
            <consortium name="RefSeq"/>
        </authorList>
    </citation>
    <scope>IDENTIFICATION</scope>
</reference>
<dbReference type="GO" id="GO:0016020">
    <property type="term" value="C:membrane"/>
    <property type="evidence" value="ECO:0007669"/>
    <property type="project" value="UniProtKB-SubCell"/>
</dbReference>
<comment type="subcellular location">
    <subcellularLocation>
        <location evidence="1">Membrane</location>
    </subcellularLocation>
</comment>
<name>A0A7E6FSV6_9MOLL</name>
<organism evidence="9 10">
    <name type="scientific">Octopus sinensis</name>
    <name type="common">East Asian common octopus</name>
    <dbReference type="NCBI Taxonomy" id="2607531"/>
    <lineage>
        <taxon>Eukaryota</taxon>
        <taxon>Metazoa</taxon>
        <taxon>Spiralia</taxon>
        <taxon>Lophotrochozoa</taxon>
        <taxon>Mollusca</taxon>
        <taxon>Cephalopoda</taxon>
        <taxon>Coleoidea</taxon>
        <taxon>Octopodiformes</taxon>
        <taxon>Octopoda</taxon>
        <taxon>Incirrata</taxon>
        <taxon>Octopodidae</taxon>
        <taxon>Octopus</taxon>
    </lineage>
</organism>
<feature type="transmembrane region" description="Helical" evidence="6">
    <location>
        <begin position="79"/>
        <end position="100"/>
    </location>
</feature>
<evidence type="ECO:0000256" key="2">
    <source>
        <dbReference type="ARBA" id="ARBA00022692"/>
    </source>
</evidence>
<dbReference type="InterPro" id="IPR001879">
    <property type="entry name" value="GPCR_2_extracellular_dom"/>
</dbReference>